<keyword evidence="1" id="KW-1133">Transmembrane helix</keyword>
<evidence type="ECO:0000256" key="1">
    <source>
        <dbReference type="SAM" id="Phobius"/>
    </source>
</evidence>
<dbReference type="PATRIC" id="fig|2702.100.peg.243"/>
<organism evidence="2 3">
    <name type="scientific">Gardnerella vaginalis</name>
    <dbReference type="NCBI Taxonomy" id="2702"/>
    <lineage>
        <taxon>Bacteria</taxon>
        <taxon>Bacillati</taxon>
        <taxon>Actinomycetota</taxon>
        <taxon>Actinomycetes</taxon>
        <taxon>Bifidobacteriales</taxon>
        <taxon>Bifidobacteriaceae</taxon>
        <taxon>Gardnerella</taxon>
    </lineage>
</organism>
<feature type="transmembrane region" description="Helical" evidence="1">
    <location>
        <begin position="6"/>
        <end position="23"/>
    </location>
</feature>
<sequence length="43" mass="5573">MQHSSRFIGIFYIFLFSAKKYFYRKNFYSFHKINYIIYEIYKR</sequence>
<keyword evidence="1" id="KW-0472">Membrane</keyword>
<evidence type="ECO:0000313" key="2">
    <source>
        <dbReference type="EMBL" id="KXA22532.1"/>
    </source>
</evidence>
<dbReference type="EMBL" id="LRQB01000008">
    <property type="protein sequence ID" value="KXA22532.1"/>
    <property type="molecule type" value="Genomic_DNA"/>
</dbReference>
<comment type="caution">
    <text evidence="2">The sequence shown here is derived from an EMBL/GenBank/DDBJ whole genome shotgun (WGS) entry which is preliminary data.</text>
</comment>
<name>A0A133P1X2_GARVA</name>
<protein>
    <submittedName>
        <fullName evidence="2">Uncharacterized protein</fullName>
    </submittedName>
</protein>
<keyword evidence="1" id="KW-0812">Transmembrane</keyword>
<accession>A0A133P1X2</accession>
<evidence type="ECO:0000313" key="3">
    <source>
        <dbReference type="Proteomes" id="UP000070687"/>
    </source>
</evidence>
<proteinExistence type="predicted"/>
<dbReference type="AlphaFoldDB" id="A0A133P1X2"/>
<dbReference type="Proteomes" id="UP000070687">
    <property type="component" value="Unassembled WGS sequence"/>
</dbReference>
<gene>
    <name evidence="2" type="ORF">HMPREF3208_00260</name>
</gene>
<reference evidence="2 3" key="1">
    <citation type="submission" date="2016-01" db="EMBL/GenBank/DDBJ databases">
        <authorList>
            <person name="Oliw E.H."/>
        </authorList>
    </citation>
    <scope>NUCLEOTIDE SEQUENCE [LARGE SCALE GENOMIC DNA]</scope>
    <source>
        <strain evidence="2 3">PSS_7772B</strain>
    </source>
</reference>